<protein>
    <recommendedName>
        <fullName evidence="3">Tripartite tricarboxylate transporter family receptor</fullName>
    </recommendedName>
</protein>
<dbReference type="InterPro" id="IPR042100">
    <property type="entry name" value="Bug_dom1"/>
</dbReference>
<proteinExistence type="predicted"/>
<organism evidence="1 2">
    <name type="scientific">Variovorax ureilyticus</name>
    <dbReference type="NCBI Taxonomy" id="1836198"/>
    <lineage>
        <taxon>Bacteria</taxon>
        <taxon>Pseudomonadati</taxon>
        <taxon>Pseudomonadota</taxon>
        <taxon>Betaproteobacteria</taxon>
        <taxon>Burkholderiales</taxon>
        <taxon>Comamonadaceae</taxon>
        <taxon>Variovorax</taxon>
    </lineage>
</organism>
<evidence type="ECO:0000313" key="2">
    <source>
        <dbReference type="Proteomes" id="UP001365846"/>
    </source>
</evidence>
<dbReference type="Proteomes" id="UP001365846">
    <property type="component" value="Unassembled WGS sequence"/>
</dbReference>
<comment type="caution">
    <text evidence="1">The sequence shown here is derived from an EMBL/GenBank/DDBJ whole genome shotgun (WGS) entry which is preliminary data.</text>
</comment>
<name>A0ABU8VSG3_9BURK</name>
<evidence type="ECO:0000313" key="1">
    <source>
        <dbReference type="EMBL" id="MEJ8815975.1"/>
    </source>
</evidence>
<reference evidence="1 2" key="1">
    <citation type="submission" date="2024-03" db="EMBL/GenBank/DDBJ databases">
        <title>Novel species of the genus Variovorax.</title>
        <authorList>
            <person name="Liu Q."/>
            <person name="Xin Y.-H."/>
        </authorList>
    </citation>
    <scope>NUCLEOTIDE SEQUENCE [LARGE SCALE GENOMIC DNA]</scope>
    <source>
        <strain evidence="1 2">KACC 18899</strain>
    </source>
</reference>
<keyword evidence="2" id="KW-1185">Reference proteome</keyword>
<sequence>MKSDGFVAGAGVTPEQFTAQIQEETKKWATVVKKGGIELN</sequence>
<accession>A0ABU8VSG3</accession>
<dbReference type="Gene3D" id="3.40.190.150">
    <property type="entry name" value="Bordetella uptake gene, domain 1"/>
    <property type="match status" value="1"/>
</dbReference>
<gene>
    <name evidence="1" type="ORF">WKW77_33280</name>
</gene>
<dbReference type="RefSeq" id="WP_340361168.1">
    <property type="nucleotide sequence ID" value="NZ_JBBKZU010000027.1"/>
</dbReference>
<dbReference type="EMBL" id="JBBKZU010000027">
    <property type="protein sequence ID" value="MEJ8815975.1"/>
    <property type="molecule type" value="Genomic_DNA"/>
</dbReference>
<evidence type="ECO:0008006" key="3">
    <source>
        <dbReference type="Google" id="ProtNLM"/>
    </source>
</evidence>